<evidence type="ECO:0000256" key="6">
    <source>
        <dbReference type="ARBA" id="ARBA00022692"/>
    </source>
</evidence>
<keyword evidence="12 17" id="KW-0046">Antibiotic resistance</keyword>
<comment type="similarity">
    <text evidence="2 17">Belongs to the UppP family.</text>
</comment>
<comment type="subcellular location">
    <subcellularLocation>
        <location evidence="1 17">Cell membrane</location>
        <topology evidence="1 17">Multi-pass membrane protein</topology>
    </subcellularLocation>
</comment>
<dbReference type="GO" id="GO:0005886">
    <property type="term" value="C:plasma membrane"/>
    <property type="evidence" value="ECO:0007669"/>
    <property type="project" value="UniProtKB-SubCell"/>
</dbReference>
<dbReference type="GO" id="GO:0009252">
    <property type="term" value="P:peptidoglycan biosynthetic process"/>
    <property type="evidence" value="ECO:0007669"/>
    <property type="project" value="UniProtKB-KW"/>
</dbReference>
<sequence>MDDLVKAVIMGIVEGLTEFLPVSSTGHMIVTGNILNFLGDPEGNRATTFEVVVQLGAVLAVLVLYWKRFLKLLTFNLKAPGLNILHIIIGMFPASVLGLLLHDFIKDYLFGPKTVVVSLIAGGLLLIGAEKVRRKPSSETLDDITYRQAFGIGCFQILSLWSGFSRSGSTMAGGIFFGVSKAAAAEFTFLMSVPIMLGASGVDLLKNHDALVASDAGLFLAGLFTSFVVAMIAIVTFLNLVKRLSLTWFAYYRFVLAILVFLLVV</sequence>
<feature type="transmembrane region" description="Helical" evidence="17">
    <location>
        <begin position="246"/>
        <end position="264"/>
    </location>
</feature>
<comment type="caution">
    <text evidence="18">The sequence shown here is derived from an EMBL/GenBank/DDBJ whole genome shotgun (WGS) entry which is preliminary data.</text>
</comment>
<organism evidence="18 19">
    <name type="scientific">Paenibacillus cellulosilyticus</name>
    <dbReference type="NCBI Taxonomy" id="375489"/>
    <lineage>
        <taxon>Bacteria</taxon>
        <taxon>Bacillati</taxon>
        <taxon>Bacillota</taxon>
        <taxon>Bacilli</taxon>
        <taxon>Bacillales</taxon>
        <taxon>Paenibacillaceae</taxon>
        <taxon>Paenibacillus</taxon>
    </lineage>
</organism>
<evidence type="ECO:0000256" key="17">
    <source>
        <dbReference type="HAMAP-Rule" id="MF_01006"/>
    </source>
</evidence>
<accession>A0A2V2Z6T2</accession>
<keyword evidence="6 17" id="KW-0812">Transmembrane</keyword>
<comment type="catalytic activity">
    <reaction evidence="16 17">
        <text>di-trans,octa-cis-undecaprenyl diphosphate + H2O = di-trans,octa-cis-undecaprenyl phosphate + phosphate + H(+)</text>
        <dbReference type="Rhea" id="RHEA:28094"/>
        <dbReference type="ChEBI" id="CHEBI:15377"/>
        <dbReference type="ChEBI" id="CHEBI:15378"/>
        <dbReference type="ChEBI" id="CHEBI:43474"/>
        <dbReference type="ChEBI" id="CHEBI:58405"/>
        <dbReference type="ChEBI" id="CHEBI:60392"/>
        <dbReference type="EC" id="3.6.1.27"/>
    </reaction>
</comment>
<keyword evidence="5 17" id="KW-1003">Cell membrane</keyword>
<gene>
    <name evidence="17" type="primary">uppP</name>
    <name evidence="18" type="ORF">DFQ01_103464</name>
</gene>
<feature type="transmembrane region" description="Helical" evidence="17">
    <location>
        <begin position="82"/>
        <end position="102"/>
    </location>
</feature>
<dbReference type="Proteomes" id="UP000246635">
    <property type="component" value="Unassembled WGS sequence"/>
</dbReference>
<dbReference type="Pfam" id="PF02673">
    <property type="entry name" value="BacA"/>
    <property type="match status" value="1"/>
</dbReference>
<dbReference type="EC" id="3.6.1.27" evidence="3 17"/>
<evidence type="ECO:0000256" key="5">
    <source>
        <dbReference type="ARBA" id="ARBA00022475"/>
    </source>
</evidence>
<evidence type="ECO:0000256" key="8">
    <source>
        <dbReference type="ARBA" id="ARBA00022960"/>
    </source>
</evidence>
<dbReference type="GO" id="GO:0046677">
    <property type="term" value="P:response to antibiotic"/>
    <property type="evidence" value="ECO:0007669"/>
    <property type="project" value="UniProtKB-UniRule"/>
</dbReference>
<dbReference type="InterPro" id="IPR003824">
    <property type="entry name" value="UppP"/>
</dbReference>
<evidence type="ECO:0000313" key="19">
    <source>
        <dbReference type="Proteomes" id="UP000246635"/>
    </source>
</evidence>
<reference evidence="18 19" key="1">
    <citation type="submission" date="2018-05" db="EMBL/GenBank/DDBJ databases">
        <title>Genomic Encyclopedia of Type Strains, Phase III (KMG-III): the genomes of soil and plant-associated and newly described type strains.</title>
        <authorList>
            <person name="Whitman W."/>
        </authorList>
    </citation>
    <scope>NUCLEOTIDE SEQUENCE [LARGE SCALE GENOMIC DNA]</scope>
    <source>
        <strain evidence="18 19">CECT 5696</strain>
    </source>
</reference>
<evidence type="ECO:0000256" key="11">
    <source>
        <dbReference type="ARBA" id="ARBA00023136"/>
    </source>
</evidence>
<protein>
    <recommendedName>
        <fullName evidence="4 17">Undecaprenyl-diphosphatase</fullName>
        <ecNumber evidence="3 17">3.6.1.27</ecNumber>
    </recommendedName>
    <alternativeName>
        <fullName evidence="15 17">Bacitracin resistance protein</fullName>
    </alternativeName>
    <alternativeName>
        <fullName evidence="14 17">Undecaprenyl pyrophosphate phosphatase</fullName>
    </alternativeName>
</protein>
<evidence type="ECO:0000256" key="2">
    <source>
        <dbReference type="ARBA" id="ARBA00010621"/>
    </source>
</evidence>
<evidence type="ECO:0000313" key="18">
    <source>
        <dbReference type="EMBL" id="PWW06560.1"/>
    </source>
</evidence>
<dbReference type="HAMAP" id="MF_01006">
    <property type="entry name" value="Undec_diphosphatase"/>
    <property type="match status" value="1"/>
</dbReference>
<evidence type="ECO:0000256" key="15">
    <source>
        <dbReference type="ARBA" id="ARBA00032932"/>
    </source>
</evidence>
<dbReference type="OrthoDB" id="9808289at2"/>
<dbReference type="NCBIfam" id="NF001390">
    <property type="entry name" value="PRK00281.1-4"/>
    <property type="match status" value="1"/>
</dbReference>
<evidence type="ECO:0000256" key="14">
    <source>
        <dbReference type="ARBA" id="ARBA00032707"/>
    </source>
</evidence>
<feature type="transmembrane region" description="Helical" evidence="17">
    <location>
        <begin position="114"/>
        <end position="132"/>
    </location>
</feature>
<keyword evidence="8 17" id="KW-0133">Cell shape</keyword>
<keyword evidence="9 17" id="KW-0573">Peptidoglycan synthesis</keyword>
<dbReference type="GO" id="GO:0008360">
    <property type="term" value="P:regulation of cell shape"/>
    <property type="evidence" value="ECO:0007669"/>
    <property type="project" value="UniProtKB-KW"/>
</dbReference>
<dbReference type="EMBL" id="QGTQ01000003">
    <property type="protein sequence ID" value="PWW06560.1"/>
    <property type="molecule type" value="Genomic_DNA"/>
</dbReference>
<feature type="transmembrane region" description="Helical" evidence="17">
    <location>
        <begin position="51"/>
        <end position="70"/>
    </location>
</feature>
<dbReference type="RefSeq" id="WP_110043224.1">
    <property type="nucleotide sequence ID" value="NZ_CP054612.1"/>
</dbReference>
<evidence type="ECO:0000256" key="10">
    <source>
        <dbReference type="ARBA" id="ARBA00022989"/>
    </source>
</evidence>
<dbReference type="PANTHER" id="PTHR30622:SF3">
    <property type="entry name" value="UNDECAPRENYL-DIPHOSPHATASE"/>
    <property type="match status" value="1"/>
</dbReference>
<evidence type="ECO:0000256" key="3">
    <source>
        <dbReference type="ARBA" id="ARBA00012374"/>
    </source>
</evidence>
<evidence type="ECO:0000256" key="12">
    <source>
        <dbReference type="ARBA" id="ARBA00023251"/>
    </source>
</evidence>
<keyword evidence="7 17" id="KW-0378">Hydrolase</keyword>
<keyword evidence="11 17" id="KW-0472">Membrane</keyword>
<evidence type="ECO:0000256" key="9">
    <source>
        <dbReference type="ARBA" id="ARBA00022984"/>
    </source>
</evidence>
<keyword evidence="10 17" id="KW-1133">Transmembrane helix</keyword>
<evidence type="ECO:0000256" key="7">
    <source>
        <dbReference type="ARBA" id="ARBA00022801"/>
    </source>
</evidence>
<keyword evidence="13 17" id="KW-0961">Cell wall biogenesis/degradation</keyword>
<name>A0A2V2Z6T2_9BACL</name>
<comment type="function">
    <text evidence="17">Catalyzes the dephosphorylation of undecaprenyl diphosphate (UPP). Confers resistance to bacitracin.</text>
</comment>
<proteinExistence type="inferred from homology"/>
<feature type="transmembrane region" description="Helical" evidence="17">
    <location>
        <begin position="184"/>
        <end position="205"/>
    </location>
</feature>
<dbReference type="PANTHER" id="PTHR30622">
    <property type="entry name" value="UNDECAPRENYL-DIPHOSPHATASE"/>
    <property type="match status" value="1"/>
</dbReference>
<dbReference type="NCBIfam" id="TIGR00753">
    <property type="entry name" value="undec_PP_bacA"/>
    <property type="match status" value="1"/>
</dbReference>
<keyword evidence="19" id="KW-1185">Reference proteome</keyword>
<dbReference type="GO" id="GO:0071555">
    <property type="term" value="P:cell wall organization"/>
    <property type="evidence" value="ECO:0007669"/>
    <property type="project" value="UniProtKB-KW"/>
</dbReference>
<dbReference type="GO" id="GO:0050380">
    <property type="term" value="F:undecaprenyl-diphosphatase activity"/>
    <property type="evidence" value="ECO:0007669"/>
    <property type="project" value="UniProtKB-UniRule"/>
</dbReference>
<feature type="transmembrane region" description="Helical" evidence="17">
    <location>
        <begin position="217"/>
        <end position="240"/>
    </location>
</feature>
<evidence type="ECO:0000256" key="4">
    <source>
        <dbReference type="ARBA" id="ARBA00021581"/>
    </source>
</evidence>
<comment type="miscellaneous">
    <text evidence="17">Bacitracin is thought to be involved in the inhibition of peptidoglycan synthesis by sequestering undecaprenyl diphosphate, thereby reducing the pool of lipid carrier available.</text>
</comment>
<dbReference type="AlphaFoldDB" id="A0A2V2Z6T2"/>
<evidence type="ECO:0000256" key="13">
    <source>
        <dbReference type="ARBA" id="ARBA00023316"/>
    </source>
</evidence>
<evidence type="ECO:0000256" key="1">
    <source>
        <dbReference type="ARBA" id="ARBA00004651"/>
    </source>
</evidence>
<evidence type="ECO:0000256" key="16">
    <source>
        <dbReference type="ARBA" id="ARBA00047594"/>
    </source>
</evidence>